<protein>
    <submittedName>
        <fullName evidence="1">Uncharacterized protein</fullName>
    </submittedName>
</protein>
<evidence type="ECO:0000313" key="2">
    <source>
        <dbReference type="Proteomes" id="UP000323506"/>
    </source>
</evidence>
<proteinExistence type="predicted"/>
<evidence type="ECO:0000313" key="1">
    <source>
        <dbReference type="EMBL" id="TYH30605.1"/>
    </source>
</evidence>
<gene>
    <name evidence="1" type="ORF">ES288_A01G108900v1</name>
</gene>
<dbReference type="EMBL" id="CM017688">
    <property type="protein sequence ID" value="TYH30605.1"/>
    <property type="molecule type" value="Genomic_DNA"/>
</dbReference>
<dbReference type="AlphaFoldDB" id="A0A5D2HJY8"/>
<reference evidence="1 2" key="1">
    <citation type="submission" date="2019-06" db="EMBL/GenBank/DDBJ databases">
        <title>WGS assembly of Gossypium darwinii.</title>
        <authorList>
            <person name="Chen Z.J."/>
            <person name="Sreedasyam A."/>
            <person name="Ando A."/>
            <person name="Song Q."/>
            <person name="De L."/>
            <person name="Hulse-Kemp A."/>
            <person name="Ding M."/>
            <person name="Ye W."/>
            <person name="Kirkbride R."/>
            <person name="Jenkins J."/>
            <person name="Plott C."/>
            <person name="Lovell J."/>
            <person name="Lin Y.-M."/>
            <person name="Vaughn R."/>
            <person name="Liu B."/>
            <person name="Li W."/>
            <person name="Simpson S."/>
            <person name="Scheffler B."/>
            <person name="Saski C."/>
            <person name="Grover C."/>
            <person name="Hu G."/>
            <person name="Conover J."/>
            <person name="Carlson J."/>
            <person name="Shu S."/>
            <person name="Boston L."/>
            <person name="Williams M."/>
            <person name="Peterson D."/>
            <person name="Mcgee K."/>
            <person name="Jones D."/>
            <person name="Wendel J."/>
            <person name="Stelly D."/>
            <person name="Grimwood J."/>
            <person name="Schmutz J."/>
        </authorList>
    </citation>
    <scope>NUCLEOTIDE SEQUENCE [LARGE SCALE GENOMIC DNA]</scope>
    <source>
        <strain evidence="1">1808015.09</strain>
    </source>
</reference>
<sequence length="93" mass="10904">MRKSQGKCFKTLFSQNFSTSFPFQSTEPKGYSLFASTLSNRTLLNPHQSFDFNEFNKDSKAPQEDKYFCFCLFYFLHTQITKSKELKAKSTEK</sequence>
<accession>A0A5D2HJY8</accession>
<name>A0A5D2HJY8_GOSDA</name>
<organism evidence="1 2">
    <name type="scientific">Gossypium darwinii</name>
    <name type="common">Darwin's cotton</name>
    <name type="synonym">Gossypium barbadense var. darwinii</name>
    <dbReference type="NCBI Taxonomy" id="34276"/>
    <lineage>
        <taxon>Eukaryota</taxon>
        <taxon>Viridiplantae</taxon>
        <taxon>Streptophyta</taxon>
        <taxon>Embryophyta</taxon>
        <taxon>Tracheophyta</taxon>
        <taxon>Spermatophyta</taxon>
        <taxon>Magnoliopsida</taxon>
        <taxon>eudicotyledons</taxon>
        <taxon>Gunneridae</taxon>
        <taxon>Pentapetalae</taxon>
        <taxon>rosids</taxon>
        <taxon>malvids</taxon>
        <taxon>Malvales</taxon>
        <taxon>Malvaceae</taxon>
        <taxon>Malvoideae</taxon>
        <taxon>Gossypium</taxon>
    </lineage>
</organism>
<keyword evidence="2" id="KW-1185">Reference proteome</keyword>
<dbReference type="Proteomes" id="UP000323506">
    <property type="component" value="Chromosome A01"/>
</dbReference>